<protein>
    <submittedName>
        <fullName evidence="2">Enoyl-CoA hydratase</fullName>
        <ecNumber evidence="2">4.2.1.17</ecNumber>
    </submittedName>
</protein>
<organism evidence="2 3">
    <name type="scientific">Metasolibacillus meyeri</name>
    <dbReference type="NCBI Taxonomy" id="1071052"/>
    <lineage>
        <taxon>Bacteria</taxon>
        <taxon>Bacillati</taxon>
        <taxon>Bacillota</taxon>
        <taxon>Bacilli</taxon>
        <taxon>Bacillales</taxon>
        <taxon>Caryophanaceae</taxon>
        <taxon>Metasolibacillus</taxon>
    </lineage>
</organism>
<evidence type="ECO:0000313" key="2">
    <source>
        <dbReference type="EMBL" id="MEC1180134.1"/>
    </source>
</evidence>
<dbReference type="PANTHER" id="PTHR43459:SF1">
    <property type="entry name" value="EG:BACN32G11.4 PROTEIN"/>
    <property type="match status" value="1"/>
</dbReference>
<proteinExistence type="inferred from homology"/>
<keyword evidence="2" id="KW-0456">Lyase</keyword>
<dbReference type="EMBL" id="JARSFG010000021">
    <property type="protein sequence ID" value="MEC1180134.1"/>
    <property type="molecule type" value="Genomic_DNA"/>
</dbReference>
<dbReference type="Proteomes" id="UP001344888">
    <property type="component" value="Unassembled WGS sequence"/>
</dbReference>
<dbReference type="Pfam" id="PF00378">
    <property type="entry name" value="ECH_1"/>
    <property type="match status" value="1"/>
</dbReference>
<evidence type="ECO:0000256" key="1">
    <source>
        <dbReference type="ARBA" id="ARBA00005254"/>
    </source>
</evidence>
<dbReference type="CDD" id="cd06558">
    <property type="entry name" value="crotonase-like"/>
    <property type="match status" value="1"/>
</dbReference>
<dbReference type="SUPFAM" id="SSF52096">
    <property type="entry name" value="ClpP/crotonase"/>
    <property type="match status" value="1"/>
</dbReference>
<name>A0AAW9NW23_9BACL</name>
<dbReference type="PANTHER" id="PTHR43459">
    <property type="entry name" value="ENOYL-COA HYDRATASE"/>
    <property type="match status" value="1"/>
</dbReference>
<dbReference type="InterPro" id="IPR014748">
    <property type="entry name" value="Enoyl-CoA_hydra_C"/>
</dbReference>
<dbReference type="InterPro" id="IPR029045">
    <property type="entry name" value="ClpP/crotonase-like_dom_sf"/>
</dbReference>
<sequence length="260" mass="28174">MSYTTIDLEILERKAILTLNRPQAMNAMDAKMMQELADCLEKLHEQPDVQILIVKGEGRAFSAGGDIKMMLGADGAVDFEVLMSYITRFAKAYYTLPMLTIAQVHGAAAGLAFSLALASDVIVAEESAKLAMNFIGIGLVPDGGGHFFMKERLGVAKAKQLIWEGKVMEAQEALAQGLVDHIVPDGAATAVVDQLVGKMLASPIAAMLETKQILHAEKLPELERILQAEAKSQAKMHGTKDHQEGITAFVEKRQPNFIGQ</sequence>
<dbReference type="NCBIfam" id="NF005804">
    <property type="entry name" value="PRK07659.1"/>
    <property type="match status" value="1"/>
</dbReference>
<gene>
    <name evidence="2" type="ORF">P9B03_16650</name>
</gene>
<accession>A0AAW9NW23</accession>
<evidence type="ECO:0000313" key="3">
    <source>
        <dbReference type="Proteomes" id="UP001344888"/>
    </source>
</evidence>
<comment type="caution">
    <text evidence="2">The sequence shown here is derived from an EMBL/GenBank/DDBJ whole genome shotgun (WGS) entry which is preliminary data.</text>
</comment>
<dbReference type="InterPro" id="IPR001753">
    <property type="entry name" value="Enoyl-CoA_hydra/iso"/>
</dbReference>
<dbReference type="AlphaFoldDB" id="A0AAW9NW23"/>
<dbReference type="RefSeq" id="WP_326124678.1">
    <property type="nucleotide sequence ID" value="NZ_JARSFG010000021.1"/>
</dbReference>
<reference evidence="2 3" key="1">
    <citation type="submission" date="2023-03" db="EMBL/GenBank/DDBJ databases">
        <title>Bacillus Genome Sequencing.</title>
        <authorList>
            <person name="Dunlap C."/>
        </authorList>
    </citation>
    <scope>NUCLEOTIDE SEQUENCE [LARGE SCALE GENOMIC DNA]</scope>
    <source>
        <strain evidence="2 3">B-59205</strain>
    </source>
</reference>
<keyword evidence="3" id="KW-1185">Reference proteome</keyword>
<dbReference type="Gene3D" id="3.90.226.10">
    <property type="entry name" value="2-enoyl-CoA Hydratase, Chain A, domain 1"/>
    <property type="match status" value="1"/>
</dbReference>
<comment type="similarity">
    <text evidence="1">Belongs to the enoyl-CoA hydratase/isomerase family.</text>
</comment>
<dbReference type="Gene3D" id="1.10.12.10">
    <property type="entry name" value="Lyase 2-enoyl-coa Hydratase, Chain A, domain 2"/>
    <property type="match status" value="1"/>
</dbReference>
<dbReference type="EC" id="4.2.1.17" evidence="2"/>
<dbReference type="GO" id="GO:0004300">
    <property type="term" value="F:enoyl-CoA hydratase activity"/>
    <property type="evidence" value="ECO:0007669"/>
    <property type="project" value="UniProtKB-EC"/>
</dbReference>